<gene>
    <name evidence="2" type="ORF">GAK35_03403</name>
</gene>
<protein>
    <recommendedName>
        <fullName evidence="4">Terminase small subunit</fullName>
    </recommendedName>
</protein>
<dbReference type="Proteomes" id="UP000462435">
    <property type="component" value="Unassembled WGS sequence"/>
</dbReference>
<proteinExistence type="predicted"/>
<comment type="caution">
    <text evidence="2">The sequence shown here is derived from an EMBL/GenBank/DDBJ whole genome shotgun (WGS) entry which is preliminary data.</text>
</comment>
<accession>A0A7V8JTB5</accession>
<organism evidence="2 3">
    <name type="scientific">Herbaspirillum frisingense</name>
    <dbReference type="NCBI Taxonomy" id="92645"/>
    <lineage>
        <taxon>Bacteria</taxon>
        <taxon>Pseudomonadati</taxon>
        <taxon>Pseudomonadota</taxon>
        <taxon>Betaproteobacteria</taxon>
        <taxon>Burkholderiales</taxon>
        <taxon>Oxalobacteraceae</taxon>
        <taxon>Herbaspirillum</taxon>
    </lineage>
</organism>
<dbReference type="EMBL" id="WNDX01000128">
    <property type="protein sequence ID" value="KAF1041313.1"/>
    <property type="molecule type" value="Genomic_DNA"/>
</dbReference>
<evidence type="ECO:0000313" key="3">
    <source>
        <dbReference type="Proteomes" id="UP000462435"/>
    </source>
</evidence>
<name>A0A7V8JTB5_9BURK</name>
<sequence>MELLKQAGFATLHNVSRKTVTVWKDRGWLVMQGDMVDVEASNALLKKYRSAAVTQPEAGNSSGNTAGNKPTAAPGNKPAVIVRPEQADDETSEQAAERYIDVHGAPWDRDEARRIKENYLALLNQLDYEEKSGKLVDLAVAESVLFDQARAARDAWMNWPSRVGPLLAADFGLEADRVTEALTTYVHKHVADLGDPNADFRPES</sequence>
<reference evidence="3" key="1">
    <citation type="journal article" date="2020" name="MBio">
        <title>Horizontal gene transfer to a defensive symbiont with a reduced genome amongst a multipartite beetle microbiome.</title>
        <authorList>
            <person name="Waterworth S.C."/>
            <person name="Florez L.V."/>
            <person name="Rees E.R."/>
            <person name="Hertweck C."/>
            <person name="Kaltenpoth M."/>
            <person name="Kwan J.C."/>
        </authorList>
    </citation>
    <scope>NUCLEOTIDE SEQUENCE [LARGE SCALE GENOMIC DNA]</scope>
</reference>
<evidence type="ECO:0000313" key="2">
    <source>
        <dbReference type="EMBL" id="KAF1041313.1"/>
    </source>
</evidence>
<dbReference type="AlphaFoldDB" id="A0A7V8JTB5"/>
<feature type="region of interest" description="Disordered" evidence="1">
    <location>
        <begin position="54"/>
        <end position="77"/>
    </location>
</feature>
<evidence type="ECO:0008006" key="4">
    <source>
        <dbReference type="Google" id="ProtNLM"/>
    </source>
</evidence>
<feature type="compositionally biased region" description="Polar residues" evidence="1">
    <location>
        <begin position="57"/>
        <end position="68"/>
    </location>
</feature>
<evidence type="ECO:0000256" key="1">
    <source>
        <dbReference type="SAM" id="MobiDB-lite"/>
    </source>
</evidence>